<reference evidence="2" key="1">
    <citation type="journal article" date="2019" name="Int. J. Syst. Evol. Microbiol.">
        <title>The Global Catalogue of Microorganisms (GCM) 10K type strain sequencing project: providing services to taxonomists for standard genome sequencing and annotation.</title>
        <authorList>
            <consortium name="The Broad Institute Genomics Platform"/>
            <consortium name="The Broad Institute Genome Sequencing Center for Infectious Disease"/>
            <person name="Wu L."/>
            <person name="Ma J."/>
        </authorList>
    </citation>
    <scope>NUCLEOTIDE SEQUENCE [LARGE SCALE GENOMIC DNA]</scope>
    <source>
        <strain evidence="2">JCM 14560</strain>
    </source>
</reference>
<evidence type="ECO:0008006" key="3">
    <source>
        <dbReference type="Google" id="ProtNLM"/>
    </source>
</evidence>
<accession>A0ABP5KX64</accession>
<organism evidence="1 2">
    <name type="scientific">Kitasatospora kazusensis</name>
    <dbReference type="NCBI Taxonomy" id="407974"/>
    <lineage>
        <taxon>Bacteria</taxon>
        <taxon>Bacillati</taxon>
        <taxon>Actinomycetota</taxon>
        <taxon>Actinomycetes</taxon>
        <taxon>Kitasatosporales</taxon>
        <taxon>Streptomycetaceae</taxon>
        <taxon>Kitasatospora</taxon>
    </lineage>
</organism>
<comment type="caution">
    <text evidence="1">The sequence shown here is derived from an EMBL/GenBank/DDBJ whole genome shotgun (WGS) entry which is preliminary data.</text>
</comment>
<dbReference type="Proteomes" id="UP001422759">
    <property type="component" value="Unassembled WGS sequence"/>
</dbReference>
<evidence type="ECO:0000313" key="1">
    <source>
        <dbReference type="EMBL" id="GAA2136892.1"/>
    </source>
</evidence>
<gene>
    <name evidence="1" type="ORF">GCM10009760_16750</name>
</gene>
<sequence length="294" mass="32530">MSVEQPWTTVTGPGTIDDLIADALAAGYEIKPRTVHAWVAEGLLDNPARRGKGRGSHIGLYAVNQRKLFLLLLQKREEMPRLPSLALVPLSIWLGWGEEYVPTRQVRKALGTWLRDGRRNLEVARIGAEQMVAQMEHPCASETARARLVRLLAGISHSGRCNEADLAELEDAARAVFEPPSVFGASGLFRAEGHPEAAVTVDGLVEYTRSMCTAMEAVRGNRVDLELLDWARQEYRDSKEYYFRRRPALAAQVSGALAAAFAERSVDEEINSCGRDLLSLIGIALRRSEARRPS</sequence>
<keyword evidence="2" id="KW-1185">Reference proteome</keyword>
<name>A0ABP5KX64_9ACTN</name>
<evidence type="ECO:0000313" key="2">
    <source>
        <dbReference type="Proteomes" id="UP001422759"/>
    </source>
</evidence>
<dbReference type="EMBL" id="BAAANT010000007">
    <property type="protein sequence ID" value="GAA2136892.1"/>
    <property type="molecule type" value="Genomic_DNA"/>
</dbReference>
<proteinExistence type="predicted"/>
<protein>
    <recommendedName>
        <fullName evidence="3">MerR-like DNA binding protein</fullName>
    </recommendedName>
</protein>